<proteinExistence type="predicted"/>
<protein>
    <submittedName>
        <fullName evidence="1">Uncharacterized protein</fullName>
    </submittedName>
</protein>
<name>A0A7U9CRW2_PSEFL</name>
<dbReference type="EMBL" id="CM001561">
    <property type="protein sequence ID" value="EJZ58625.1"/>
    <property type="molecule type" value="Genomic_DNA"/>
</dbReference>
<evidence type="ECO:0000313" key="1">
    <source>
        <dbReference type="EMBL" id="EJZ58625.1"/>
    </source>
</evidence>
<organism evidence="1 2">
    <name type="scientific">Pseudomonas fluorescens R124</name>
    <dbReference type="NCBI Taxonomy" id="743713"/>
    <lineage>
        <taxon>Bacteria</taxon>
        <taxon>Pseudomonadati</taxon>
        <taxon>Pseudomonadota</taxon>
        <taxon>Gammaproteobacteria</taxon>
        <taxon>Pseudomonadales</taxon>
        <taxon>Pseudomonadaceae</taxon>
        <taxon>Pseudomonas</taxon>
    </lineage>
</organism>
<sequence length="196" mass="22476">MTVNFNKRLGLVAAFLLVFSAMGLYLHTREDAMSEKVMMYYGDWSPEENRFDATKWFRTDMYRTDVVDGKKSAVTMLRNRPLPFKPSDNDELVAGAIVALEAAFPPVNGDLLGKEWPMLIPRIRYRYSAFEAPDQPQDYYNIYLKYQGERYVITFARDAQTGEIIPGGSVQLMYPESETQIADRQVFKELDAAGIQ</sequence>
<evidence type="ECO:0000313" key="2">
    <source>
        <dbReference type="Proteomes" id="UP000006045"/>
    </source>
</evidence>
<accession>A0A7U9CRW2</accession>
<dbReference type="RefSeq" id="WP_003225533.1">
    <property type="nucleotide sequence ID" value="NZ_CM001561.1"/>
</dbReference>
<dbReference type="OrthoDB" id="6908345at2"/>
<gene>
    <name evidence="1" type="ORF">I1A_002956</name>
</gene>
<dbReference type="Proteomes" id="UP000006045">
    <property type="component" value="Chromosome"/>
</dbReference>
<reference evidence="1 2" key="1">
    <citation type="submission" date="2012-08" db="EMBL/GenBank/DDBJ databases">
        <title>The genome of cave-isolated P. fluorescens strain R124 demonstrates phenotypic adaptation to the mineral environment.</title>
        <authorList>
            <person name="Barton M.D."/>
            <person name="Petronio M."/>
            <person name="Giarrizzo J.G."/>
            <person name="Bowling B.V."/>
            <person name="Barton H.A."/>
        </authorList>
    </citation>
    <scope>NUCLEOTIDE SEQUENCE [LARGE SCALE GENOMIC DNA]</scope>
    <source>
        <strain evidence="1 2">R124</strain>
    </source>
</reference>
<dbReference type="AlphaFoldDB" id="A0A7U9CRW2"/>